<organism evidence="2 3">
    <name type="scientific">Striga asiatica</name>
    <name type="common">Asiatic witchweed</name>
    <name type="synonym">Buchnera asiatica</name>
    <dbReference type="NCBI Taxonomy" id="4170"/>
    <lineage>
        <taxon>Eukaryota</taxon>
        <taxon>Viridiplantae</taxon>
        <taxon>Streptophyta</taxon>
        <taxon>Embryophyta</taxon>
        <taxon>Tracheophyta</taxon>
        <taxon>Spermatophyta</taxon>
        <taxon>Magnoliopsida</taxon>
        <taxon>eudicotyledons</taxon>
        <taxon>Gunneridae</taxon>
        <taxon>Pentapetalae</taxon>
        <taxon>asterids</taxon>
        <taxon>lamiids</taxon>
        <taxon>Lamiales</taxon>
        <taxon>Orobanchaceae</taxon>
        <taxon>Buchnereae</taxon>
        <taxon>Striga</taxon>
    </lineage>
</organism>
<feature type="region of interest" description="Disordered" evidence="1">
    <location>
        <begin position="76"/>
        <end position="100"/>
    </location>
</feature>
<protein>
    <submittedName>
        <fullName evidence="2">Non-canonical purine NTP pyrophosphatase</fullName>
    </submittedName>
</protein>
<dbReference type="AlphaFoldDB" id="A0A5A7QV47"/>
<feature type="compositionally biased region" description="Polar residues" evidence="1">
    <location>
        <begin position="32"/>
        <end position="42"/>
    </location>
</feature>
<proteinExistence type="predicted"/>
<feature type="compositionally biased region" description="Basic residues" evidence="1">
    <location>
        <begin position="8"/>
        <end position="21"/>
    </location>
</feature>
<sequence length="100" mass="11363">MRSTPSKHQGKVRQGRRRRLTSTRSLTEKQSEPATSRSPKNCRTTHLRKAVQFQGETPSQWDPVFLLSSFNRLGAARSRGGRAVAGERAHAEEEKKREFS</sequence>
<accession>A0A5A7QV47</accession>
<gene>
    <name evidence="2" type="ORF">STAS_26028</name>
</gene>
<feature type="region of interest" description="Disordered" evidence="1">
    <location>
        <begin position="1"/>
        <end position="44"/>
    </location>
</feature>
<evidence type="ECO:0000313" key="3">
    <source>
        <dbReference type="Proteomes" id="UP000325081"/>
    </source>
</evidence>
<dbReference type="EMBL" id="BKCP01008293">
    <property type="protein sequence ID" value="GER48836.1"/>
    <property type="molecule type" value="Genomic_DNA"/>
</dbReference>
<evidence type="ECO:0000313" key="2">
    <source>
        <dbReference type="EMBL" id="GER48836.1"/>
    </source>
</evidence>
<reference evidence="3" key="1">
    <citation type="journal article" date="2019" name="Curr. Biol.">
        <title>Genome Sequence of Striga asiatica Provides Insight into the Evolution of Plant Parasitism.</title>
        <authorList>
            <person name="Yoshida S."/>
            <person name="Kim S."/>
            <person name="Wafula E.K."/>
            <person name="Tanskanen J."/>
            <person name="Kim Y.M."/>
            <person name="Honaas L."/>
            <person name="Yang Z."/>
            <person name="Spallek T."/>
            <person name="Conn C.E."/>
            <person name="Ichihashi Y."/>
            <person name="Cheong K."/>
            <person name="Cui S."/>
            <person name="Der J.P."/>
            <person name="Gundlach H."/>
            <person name="Jiao Y."/>
            <person name="Hori C."/>
            <person name="Ishida J.K."/>
            <person name="Kasahara H."/>
            <person name="Kiba T."/>
            <person name="Kim M.S."/>
            <person name="Koo N."/>
            <person name="Laohavisit A."/>
            <person name="Lee Y.H."/>
            <person name="Lumba S."/>
            <person name="McCourt P."/>
            <person name="Mortimer J.C."/>
            <person name="Mutuku J.M."/>
            <person name="Nomura T."/>
            <person name="Sasaki-Sekimoto Y."/>
            <person name="Seto Y."/>
            <person name="Wang Y."/>
            <person name="Wakatake T."/>
            <person name="Sakakibara H."/>
            <person name="Demura T."/>
            <person name="Yamaguchi S."/>
            <person name="Yoneyama K."/>
            <person name="Manabe R.I."/>
            <person name="Nelson D.C."/>
            <person name="Schulman A.H."/>
            <person name="Timko M.P."/>
            <person name="dePamphilis C.W."/>
            <person name="Choi D."/>
            <person name="Shirasu K."/>
        </authorList>
    </citation>
    <scope>NUCLEOTIDE SEQUENCE [LARGE SCALE GENOMIC DNA]</scope>
    <source>
        <strain evidence="3">cv. UVA1</strain>
    </source>
</reference>
<feature type="compositionally biased region" description="Basic and acidic residues" evidence="1">
    <location>
        <begin position="85"/>
        <end position="100"/>
    </location>
</feature>
<name>A0A5A7QV47_STRAF</name>
<evidence type="ECO:0000256" key="1">
    <source>
        <dbReference type="SAM" id="MobiDB-lite"/>
    </source>
</evidence>
<keyword evidence="3" id="KW-1185">Reference proteome</keyword>
<comment type="caution">
    <text evidence="2">The sequence shown here is derived from an EMBL/GenBank/DDBJ whole genome shotgun (WGS) entry which is preliminary data.</text>
</comment>
<dbReference type="Proteomes" id="UP000325081">
    <property type="component" value="Unassembled WGS sequence"/>
</dbReference>